<proteinExistence type="predicted"/>
<evidence type="ECO:0000256" key="1">
    <source>
        <dbReference type="SAM" id="MobiDB-lite"/>
    </source>
</evidence>
<evidence type="ECO:0000259" key="2">
    <source>
        <dbReference type="Pfam" id="PF04577"/>
    </source>
</evidence>
<evidence type="ECO:0000313" key="3">
    <source>
        <dbReference type="EMBL" id="CAK0859014.1"/>
    </source>
</evidence>
<keyword evidence="4" id="KW-1185">Reference proteome</keyword>
<sequence length="534" mass="58110">MRLGGGAAPQGRATAGAPERRFAACAPACARASSLVGVGVAAGVLLAVPLQLAPCDGSRLLQYTAGDPACSVAARGPAGAAARRGAPRASLAPPPEHCEFWEAGGTAGSGAAAPREASGQWCLGDEDGDLQRSQDRSCRLQNVCYDSGTGGLVFFHGGPPAILGMDKIQGPVYELGPQAVWLRKSRWQGGKPNLEQDVPLQLEYRQGTIPATAQWSPLPYHVLYHTFWASNVGHAWFDDVFPVFHLLHRFGLLDCAGERLKVWQNVPCDFYFRAKSAEDAERACRFQRFAVRALTEEPLETFAEAAPPTPPGLLCMENLLVGTAMLGMQRPPAHVWRPFLQRLLEATNSSHIFPTGQHIVFVHKDGRRAPMNLLDMASRSRQHLAGEAQVTVASPVNLSFKEQFDLARSATVVVTPCGGISFFAAFMAPATTRIIVDYYNHEKNKTGKNDAYIWQWDFQVRTLHYRIERSSVVSDPSDQSPPEGGKNTRVWIDFDQLVGLIRDGMLQARAGYANRWRQGPGAAARSEPPPGRPP</sequence>
<feature type="region of interest" description="Disordered" evidence="1">
    <location>
        <begin position="84"/>
        <end position="112"/>
    </location>
</feature>
<dbReference type="EMBL" id="CAUYUJ010015860">
    <property type="protein sequence ID" value="CAK0859014.1"/>
    <property type="molecule type" value="Genomic_DNA"/>
</dbReference>
<name>A0ABN9UHQ5_9DINO</name>
<dbReference type="Pfam" id="PF04577">
    <property type="entry name" value="Glyco_transf_61"/>
    <property type="match status" value="1"/>
</dbReference>
<dbReference type="InterPro" id="IPR049625">
    <property type="entry name" value="Glyco_transf_61_cat"/>
</dbReference>
<protein>
    <recommendedName>
        <fullName evidence="2">Glycosyltransferase 61 catalytic domain-containing protein</fullName>
    </recommendedName>
</protein>
<feature type="domain" description="Glycosyltransferase 61 catalytic" evidence="2">
    <location>
        <begin position="236"/>
        <end position="432"/>
    </location>
</feature>
<organism evidence="3 4">
    <name type="scientific">Prorocentrum cordatum</name>
    <dbReference type="NCBI Taxonomy" id="2364126"/>
    <lineage>
        <taxon>Eukaryota</taxon>
        <taxon>Sar</taxon>
        <taxon>Alveolata</taxon>
        <taxon>Dinophyceae</taxon>
        <taxon>Prorocentrales</taxon>
        <taxon>Prorocentraceae</taxon>
        <taxon>Prorocentrum</taxon>
    </lineage>
</organism>
<gene>
    <name evidence="3" type="ORF">PCOR1329_LOCUS48525</name>
</gene>
<reference evidence="3" key="1">
    <citation type="submission" date="2023-10" db="EMBL/GenBank/DDBJ databases">
        <authorList>
            <person name="Chen Y."/>
            <person name="Shah S."/>
            <person name="Dougan E. K."/>
            <person name="Thang M."/>
            <person name="Chan C."/>
        </authorList>
    </citation>
    <scope>NUCLEOTIDE SEQUENCE [LARGE SCALE GENOMIC DNA]</scope>
</reference>
<accession>A0ABN9UHQ5</accession>
<evidence type="ECO:0000313" key="4">
    <source>
        <dbReference type="Proteomes" id="UP001189429"/>
    </source>
</evidence>
<comment type="caution">
    <text evidence="3">The sequence shown here is derived from an EMBL/GenBank/DDBJ whole genome shotgun (WGS) entry which is preliminary data.</text>
</comment>
<dbReference type="Proteomes" id="UP001189429">
    <property type="component" value="Unassembled WGS sequence"/>
</dbReference>